<keyword evidence="2" id="KW-1185">Reference proteome</keyword>
<evidence type="ECO:0008006" key="3">
    <source>
        <dbReference type="Google" id="ProtNLM"/>
    </source>
</evidence>
<name>A0AAV7SCW9_PLEWA</name>
<sequence length="76" mass="8522">MGASRAAGSSIPVGRRVSFWVVRWKLTTTFFVFSVFLRGSAAPCWPLVRATLFRAFPVMKPGDGTKLLTLYLIPWM</sequence>
<gene>
    <name evidence="1" type="ORF">NDU88_002413</name>
</gene>
<dbReference type="AlphaFoldDB" id="A0AAV7SCW9"/>
<evidence type="ECO:0000313" key="2">
    <source>
        <dbReference type="Proteomes" id="UP001066276"/>
    </source>
</evidence>
<organism evidence="1 2">
    <name type="scientific">Pleurodeles waltl</name>
    <name type="common">Iberian ribbed newt</name>
    <dbReference type="NCBI Taxonomy" id="8319"/>
    <lineage>
        <taxon>Eukaryota</taxon>
        <taxon>Metazoa</taxon>
        <taxon>Chordata</taxon>
        <taxon>Craniata</taxon>
        <taxon>Vertebrata</taxon>
        <taxon>Euteleostomi</taxon>
        <taxon>Amphibia</taxon>
        <taxon>Batrachia</taxon>
        <taxon>Caudata</taxon>
        <taxon>Salamandroidea</taxon>
        <taxon>Salamandridae</taxon>
        <taxon>Pleurodelinae</taxon>
        <taxon>Pleurodeles</taxon>
    </lineage>
</organism>
<reference evidence="1" key="1">
    <citation type="journal article" date="2022" name="bioRxiv">
        <title>Sequencing and chromosome-scale assembly of the giantPleurodeles waltlgenome.</title>
        <authorList>
            <person name="Brown T."/>
            <person name="Elewa A."/>
            <person name="Iarovenko S."/>
            <person name="Subramanian E."/>
            <person name="Araus A.J."/>
            <person name="Petzold A."/>
            <person name="Susuki M."/>
            <person name="Suzuki K.-i.T."/>
            <person name="Hayashi T."/>
            <person name="Toyoda A."/>
            <person name="Oliveira C."/>
            <person name="Osipova E."/>
            <person name="Leigh N.D."/>
            <person name="Simon A."/>
            <person name="Yun M.H."/>
        </authorList>
    </citation>
    <scope>NUCLEOTIDE SEQUENCE</scope>
    <source>
        <strain evidence="1">20211129_DDA</strain>
        <tissue evidence="1">Liver</tissue>
    </source>
</reference>
<dbReference type="Proteomes" id="UP001066276">
    <property type="component" value="Chromosome 4_2"/>
</dbReference>
<comment type="caution">
    <text evidence="1">The sequence shown here is derived from an EMBL/GenBank/DDBJ whole genome shotgun (WGS) entry which is preliminary data.</text>
</comment>
<dbReference type="EMBL" id="JANPWB010000008">
    <property type="protein sequence ID" value="KAJ1161933.1"/>
    <property type="molecule type" value="Genomic_DNA"/>
</dbReference>
<proteinExistence type="predicted"/>
<evidence type="ECO:0000313" key="1">
    <source>
        <dbReference type="EMBL" id="KAJ1161933.1"/>
    </source>
</evidence>
<protein>
    <recommendedName>
        <fullName evidence="3">Secreted protein</fullName>
    </recommendedName>
</protein>
<accession>A0AAV7SCW9</accession>